<dbReference type="CDD" id="cd02440">
    <property type="entry name" value="AdoMet_MTases"/>
    <property type="match status" value="1"/>
</dbReference>
<dbReference type="Proteomes" id="UP000294599">
    <property type="component" value="Unassembled WGS sequence"/>
</dbReference>
<evidence type="ECO:0000313" key="16">
    <source>
        <dbReference type="EMBL" id="TCT00250.1"/>
    </source>
</evidence>
<keyword evidence="8 14" id="KW-0808">Transferase</keyword>
<dbReference type="InterPro" id="IPR029063">
    <property type="entry name" value="SAM-dependent_MTases_sf"/>
</dbReference>
<comment type="similarity">
    <text evidence="3 14">Belongs to the class I-like SAM-binding methyltransferase superfamily. RsmB/NOP family.</text>
</comment>
<evidence type="ECO:0000256" key="1">
    <source>
        <dbReference type="ARBA" id="ARBA00002724"/>
    </source>
</evidence>
<dbReference type="GO" id="GO:0009383">
    <property type="term" value="F:rRNA (cytosine-C5-)-methyltransferase activity"/>
    <property type="evidence" value="ECO:0007669"/>
    <property type="project" value="TreeGrafter"/>
</dbReference>
<dbReference type="InterPro" id="IPR006027">
    <property type="entry name" value="NusB_RsmB_TIM44"/>
</dbReference>
<accession>A0A4R3LJ26</accession>
<proteinExistence type="inferred from homology"/>
<organism evidence="16 17">
    <name type="scientific">Pseudofulvimonas gallinarii</name>
    <dbReference type="NCBI Taxonomy" id="634155"/>
    <lineage>
        <taxon>Bacteria</taxon>
        <taxon>Pseudomonadati</taxon>
        <taxon>Pseudomonadota</taxon>
        <taxon>Gammaproteobacteria</taxon>
        <taxon>Lysobacterales</taxon>
        <taxon>Rhodanobacteraceae</taxon>
        <taxon>Pseudofulvimonas</taxon>
    </lineage>
</organism>
<keyword evidence="10 14" id="KW-0694">RNA-binding</keyword>
<dbReference type="OrthoDB" id="9810297at2"/>
<dbReference type="PRINTS" id="PR02008">
    <property type="entry name" value="RCMTFAMILY"/>
</dbReference>
<evidence type="ECO:0000256" key="14">
    <source>
        <dbReference type="PROSITE-ProRule" id="PRU01023"/>
    </source>
</evidence>
<keyword evidence="7 14" id="KW-0489">Methyltransferase</keyword>
<dbReference type="Pfam" id="PF22458">
    <property type="entry name" value="RsmF-B_ferredox"/>
    <property type="match status" value="1"/>
</dbReference>
<evidence type="ECO:0000256" key="7">
    <source>
        <dbReference type="ARBA" id="ARBA00022603"/>
    </source>
</evidence>
<feature type="domain" description="SAM-dependent MTase RsmB/NOP-type" evidence="15">
    <location>
        <begin position="165"/>
        <end position="439"/>
    </location>
</feature>
<feature type="binding site" evidence="14">
    <location>
        <position position="327"/>
    </location>
    <ligand>
        <name>S-adenosyl-L-methionine</name>
        <dbReference type="ChEBI" id="CHEBI:59789"/>
    </ligand>
</feature>
<dbReference type="InterPro" id="IPR054728">
    <property type="entry name" value="RsmB-like_ferredoxin"/>
</dbReference>
<feature type="binding site" evidence="14">
    <location>
        <position position="279"/>
    </location>
    <ligand>
        <name>S-adenosyl-L-methionine</name>
        <dbReference type="ChEBI" id="CHEBI:59789"/>
    </ligand>
</feature>
<dbReference type="GO" id="GO:0070475">
    <property type="term" value="P:rRNA base methylation"/>
    <property type="evidence" value="ECO:0007669"/>
    <property type="project" value="TreeGrafter"/>
</dbReference>
<comment type="function">
    <text evidence="1">Specifically methylates the cytosine at position 967 (m5C967) of 16S rRNA.</text>
</comment>
<evidence type="ECO:0000313" key="17">
    <source>
        <dbReference type="Proteomes" id="UP000294599"/>
    </source>
</evidence>
<dbReference type="FunFam" id="3.30.70.1170:FF:000002">
    <property type="entry name" value="Ribosomal RNA small subunit methyltransferase B"/>
    <property type="match status" value="1"/>
</dbReference>
<evidence type="ECO:0000256" key="11">
    <source>
        <dbReference type="ARBA" id="ARBA00030399"/>
    </source>
</evidence>
<dbReference type="InterPro" id="IPR004573">
    <property type="entry name" value="rRNA_ssu_MeTfrase_B"/>
</dbReference>
<feature type="binding site" evidence="14">
    <location>
        <position position="308"/>
    </location>
    <ligand>
        <name>S-adenosyl-L-methionine</name>
        <dbReference type="ChEBI" id="CHEBI:59789"/>
    </ligand>
</feature>
<evidence type="ECO:0000256" key="3">
    <source>
        <dbReference type="ARBA" id="ARBA00007494"/>
    </source>
</evidence>
<dbReference type="SUPFAM" id="SSF48013">
    <property type="entry name" value="NusB-like"/>
    <property type="match status" value="1"/>
</dbReference>
<dbReference type="GO" id="GO:0006355">
    <property type="term" value="P:regulation of DNA-templated transcription"/>
    <property type="evidence" value="ECO:0007669"/>
    <property type="project" value="InterPro"/>
</dbReference>
<dbReference type="SUPFAM" id="SSF53335">
    <property type="entry name" value="S-adenosyl-L-methionine-dependent methyltransferases"/>
    <property type="match status" value="1"/>
</dbReference>
<comment type="catalytic activity">
    <reaction evidence="13">
        <text>cytidine(967) in 16S rRNA + S-adenosyl-L-methionine = 5-methylcytidine(967) in 16S rRNA + S-adenosyl-L-homocysteine + H(+)</text>
        <dbReference type="Rhea" id="RHEA:42748"/>
        <dbReference type="Rhea" id="RHEA-COMP:10219"/>
        <dbReference type="Rhea" id="RHEA-COMP:10220"/>
        <dbReference type="ChEBI" id="CHEBI:15378"/>
        <dbReference type="ChEBI" id="CHEBI:57856"/>
        <dbReference type="ChEBI" id="CHEBI:59789"/>
        <dbReference type="ChEBI" id="CHEBI:74483"/>
        <dbReference type="ChEBI" id="CHEBI:82748"/>
        <dbReference type="EC" id="2.1.1.176"/>
    </reaction>
</comment>
<dbReference type="Gene3D" id="1.10.287.730">
    <property type="entry name" value="Helix hairpin bin"/>
    <property type="match status" value="1"/>
</dbReference>
<evidence type="ECO:0000256" key="5">
    <source>
        <dbReference type="ARBA" id="ARBA00022490"/>
    </source>
</evidence>
<name>A0A4R3LJ26_9GAMM</name>
<dbReference type="PANTHER" id="PTHR22807">
    <property type="entry name" value="NOP2 YEAST -RELATED NOL1/NOP2/FMU SUN DOMAIN-CONTAINING"/>
    <property type="match status" value="1"/>
</dbReference>
<reference evidence="16 17" key="1">
    <citation type="submission" date="2019-03" db="EMBL/GenBank/DDBJ databases">
        <title>Genomic Encyclopedia of Type Strains, Phase IV (KMG-IV): sequencing the most valuable type-strain genomes for metagenomic binning, comparative biology and taxonomic classification.</title>
        <authorList>
            <person name="Goeker M."/>
        </authorList>
    </citation>
    <scope>NUCLEOTIDE SEQUENCE [LARGE SCALE GENOMIC DNA]</scope>
    <source>
        <strain evidence="16 17">DSM 21944</strain>
    </source>
</reference>
<dbReference type="RefSeq" id="WP_123522750.1">
    <property type="nucleotide sequence ID" value="NZ_JBHLWF010000007.1"/>
</dbReference>
<keyword evidence="5" id="KW-0963">Cytoplasm</keyword>
<protein>
    <recommendedName>
        <fullName evidence="4">16S rRNA (cytosine(967)-C(5))-methyltransferase</fullName>
        <ecNumber evidence="4">2.1.1.176</ecNumber>
    </recommendedName>
    <alternativeName>
        <fullName evidence="11">16S rRNA m5C967 methyltransferase</fullName>
    </alternativeName>
    <alternativeName>
        <fullName evidence="12">rRNA (cytosine-C(5)-)-methyltransferase RsmB</fullName>
    </alternativeName>
</protein>
<dbReference type="PROSITE" id="PS51686">
    <property type="entry name" value="SAM_MT_RSMB_NOP"/>
    <property type="match status" value="1"/>
</dbReference>
<dbReference type="Gene3D" id="3.40.50.150">
    <property type="entry name" value="Vaccinia Virus protein VP39"/>
    <property type="match status" value="1"/>
</dbReference>
<dbReference type="Gene3D" id="3.30.70.1170">
    <property type="entry name" value="Sun protein, domain 3"/>
    <property type="match status" value="1"/>
</dbReference>
<evidence type="ECO:0000256" key="6">
    <source>
        <dbReference type="ARBA" id="ARBA00022552"/>
    </source>
</evidence>
<dbReference type="FunFam" id="3.40.50.150:FF:000022">
    <property type="entry name" value="Ribosomal RNA small subunit methyltransferase B"/>
    <property type="match status" value="1"/>
</dbReference>
<dbReference type="Pfam" id="PF01029">
    <property type="entry name" value="NusB"/>
    <property type="match status" value="1"/>
</dbReference>
<dbReference type="PANTHER" id="PTHR22807:SF61">
    <property type="entry name" value="NOL1_NOP2_SUN FAMILY PROTEIN _ ANTITERMINATION NUSB DOMAIN-CONTAINING PROTEIN"/>
    <property type="match status" value="1"/>
</dbReference>
<feature type="binding site" evidence="14">
    <location>
        <begin position="255"/>
        <end position="261"/>
    </location>
    <ligand>
        <name>S-adenosyl-L-methionine</name>
        <dbReference type="ChEBI" id="CHEBI:59789"/>
    </ligand>
</feature>
<dbReference type="EC" id="2.1.1.176" evidence="4"/>
<dbReference type="PROSITE" id="PS01153">
    <property type="entry name" value="NOL1_NOP2_SUN"/>
    <property type="match status" value="1"/>
</dbReference>
<evidence type="ECO:0000256" key="2">
    <source>
        <dbReference type="ARBA" id="ARBA00004496"/>
    </source>
</evidence>
<dbReference type="EMBL" id="SMAF01000003">
    <property type="protein sequence ID" value="TCT00250.1"/>
    <property type="molecule type" value="Genomic_DNA"/>
</dbReference>
<evidence type="ECO:0000256" key="8">
    <source>
        <dbReference type="ARBA" id="ARBA00022679"/>
    </source>
</evidence>
<sequence length="439" mass="47740">MSASGPLRAQAARVLAQVLAGRSLKAVLGPAEARIADPRDRGLLHAIVLAGVRGAIRYRALLAMLLQKPLPARAAPVEAALVAAFAQIETLQLPAHAVVAETVAAIRALRLEAFAGLGNAVLRRWLRERDALAARLDDNEQAFWRHPQWLIDALRHDWPGDWQRILEAGNAEAPMWLRVNRRLGSRDDCLARLQAAGLPATAHPQLPDALRMDPPQPVTKLPGFAEGRFSVQDASAQYAAQLLDPQAGQRVLDACAAPGGKTSHLLERRPDVASVLALDSDPSRLARIGENLERLQLRDTNVELRSGDAGDPSGWWDGRPFDRILLDAPCSATGIGRRQPDVRLHRRADDIADLSRQQARLLDALWPLLAPGGRLLYAVCSVLRAESEAVLTPFLARHPEARVLPLAVERARRMEGGVAQCLPEPEGGDGFAYALLVRD</sequence>
<dbReference type="InterPro" id="IPR018314">
    <property type="entry name" value="RsmB/NOL1/NOP2-like_CS"/>
</dbReference>
<gene>
    <name evidence="16" type="ORF">EDC25_10318</name>
</gene>
<comment type="subcellular location">
    <subcellularLocation>
        <location evidence="2">Cytoplasm</location>
    </subcellularLocation>
</comment>
<evidence type="ECO:0000256" key="12">
    <source>
        <dbReference type="ARBA" id="ARBA00031088"/>
    </source>
</evidence>
<evidence type="ECO:0000256" key="4">
    <source>
        <dbReference type="ARBA" id="ARBA00012140"/>
    </source>
</evidence>
<dbReference type="AlphaFoldDB" id="A0A4R3LJ26"/>
<dbReference type="InterPro" id="IPR035926">
    <property type="entry name" value="NusB-like_sf"/>
</dbReference>
<comment type="caution">
    <text evidence="16">The sequence shown here is derived from an EMBL/GenBank/DDBJ whole genome shotgun (WGS) entry which is preliminary data.</text>
</comment>
<evidence type="ECO:0000256" key="9">
    <source>
        <dbReference type="ARBA" id="ARBA00022691"/>
    </source>
</evidence>
<evidence type="ECO:0000256" key="10">
    <source>
        <dbReference type="ARBA" id="ARBA00022884"/>
    </source>
</evidence>
<evidence type="ECO:0000256" key="13">
    <source>
        <dbReference type="ARBA" id="ARBA00047283"/>
    </source>
</evidence>
<dbReference type="NCBIfam" id="NF008149">
    <property type="entry name" value="PRK10901.1"/>
    <property type="match status" value="1"/>
</dbReference>
<keyword evidence="6" id="KW-0698">rRNA processing</keyword>
<dbReference type="NCBIfam" id="TIGR00563">
    <property type="entry name" value="rsmB"/>
    <property type="match status" value="1"/>
</dbReference>
<evidence type="ECO:0000259" key="15">
    <source>
        <dbReference type="PROSITE" id="PS51686"/>
    </source>
</evidence>
<dbReference type="GO" id="GO:0005829">
    <property type="term" value="C:cytosol"/>
    <property type="evidence" value="ECO:0007669"/>
    <property type="project" value="TreeGrafter"/>
</dbReference>
<dbReference type="InterPro" id="IPR049560">
    <property type="entry name" value="MeTrfase_RsmB-F_NOP2_cat"/>
</dbReference>
<dbReference type="GO" id="GO:0003723">
    <property type="term" value="F:RNA binding"/>
    <property type="evidence" value="ECO:0007669"/>
    <property type="project" value="UniProtKB-UniRule"/>
</dbReference>
<dbReference type="InterPro" id="IPR001678">
    <property type="entry name" value="MeTrfase_RsmB-F_NOP2_dom"/>
</dbReference>
<dbReference type="Gene3D" id="1.10.940.10">
    <property type="entry name" value="NusB-like"/>
    <property type="match status" value="1"/>
</dbReference>
<keyword evidence="17" id="KW-1185">Reference proteome</keyword>
<dbReference type="Pfam" id="PF01189">
    <property type="entry name" value="Methyltr_RsmB-F"/>
    <property type="match status" value="1"/>
</dbReference>
<dbReference type="InterPro" id="IPR023267">
    <property type="entry name" value="RCMT"/>
</dbReference>
<feature type="active site" description="Nucleophile" evidence="14">
    <location>
        <position position="380"/>
    </location>
</feature>
<keyword evidence="9 14" id="KW-0949">S-adenosyl-L-methionine</keyword>